<organism evidence="1 2">
    <name type="scientific">Atta colombica</name>
    <dbReference type="NCBI Taxonomy" id="520822"/>
    <lineage>
        <taxon>Eukaryota</taxon>
        <taxon>Metazoa</taxon>
        <taxon>Ecdysozoa</taxon>
        <taxon>Arthropoda</taxon>
        <taxon>Hexapoda</taxon>
        <taxon>Insecta</taxon>
        <taxon>Pterygota</taxon>
        <taxon>Neoptera</taxon>
        <taxon>Endopterygota</taxon>
        <taxon>Hymenoptera</taxon>
        <taxon>Apocrita</taxon>
        <taxon>Aculeata</taxon>
        <taxon>Formicoidea</taxon>
        <taxon>Formicidae</taxon>
        <taxon>Myrmicinae</taxon>
        <taxon>Atta</taxon>
    </lineage>
</organism>
<evidence type="ECO:0000313" key="2">
    <source>
        <dbReference type="Proteomes" id="UP000078540"/>
    </source>
</evidence>
<dbReference type="AlphaFoldDB" id="A0A195BAK1"/>
<sequence>MHVTTGEVMTSVECRQAIGQKLADVMGLTTGCDKRQRGQHTFQQGGYITK</sequence>
<accession>A0A195BAK1</accession>
<name>A0A195BAK1_9HYME</name>
<proteinExistence type="predicted"/>
<dbReference type="Proteomes" id="UP000078540">
    <property type="component" value="Unassembled WGS sequence"/>
</dbReference>
<dbReference type="EMBL" id="KQ976540">
    <property type="protein sequence ID" value="KYM81214.1"/>
    <property type="molecule type" value="Genomic_DNA"/>
</dbReference>
<keyword evidence="2" id="KW-1185">Reference proteome</keyword>
<protein>
    <submittedName>
        <fullName evidence="1">Uncharacterized protein</fullName>
    </submittedName>
</protein>
<gene>
    <name evidence="1" type="ORF">ALC53_08285</name>
</gene>
<evidence type="ECO:0000313" key="1">
    <source>
        <dbReference type="EMBL" id="KYM81214.1"/>
    </source>
</evidence>
<reference evidence="1 2" key="1">
    <citation type="submission" date="2015-09" db="EMBL/GenBank/DDBJ databases">
        <title>Atta colombica WGS genome.</title>
        <authorList>
            <person name="Nygaard S."/>
            <person name="Hu H."/>
            <person name="Boomsma J."/>
            <person name="Zhang G."/>
        </authorList>
    </citation>
    <scope>NUCLEOTIDE SEQUENCE [LARGE SCALE GENOMIC DNA]</scope>
    <source>
        <strain evidence="1">Treedump-2</strain>
        <tissue evidence="1">Whole body</tissue>
    </source>
</reference>